<dbReference type="PROSITE" id="PS00444">
    <property type="entry name" value="POLYPRENYL_SYNTHASE_2"/>
    <property type="match status" value="1"/>
</dbReference>
<dbReference type="GO" id="GO:0008299">
    <property type="term" value="P:isoprenoid biosynthetic process"/>
    <property type="evidence" value="ECO:0007669"/>
    <property type="project" value="InterPro"/>
</dbReference>
<evidence type="ECO:0000256" key="6">
    <source>
        <dbReference type="RuleBase" id="RU004466"/>
    </source>
</evidence>
<dbReference type="EMBL" id="MPIN01000013">
    <property type="protein sequence ID" value="OJH35834.1"/>
    <property type="molecule type" value="Genomic_DNA"/>
</dbReference>
<protein>
    <submittedName>
        <fullName evidence="7">Polyprenyl synthetase</fullName>
    </submittedName>
</protein>
<dbReference type="PANTHER" id="PTHR12001">
    <property type="entry name" value="GERANYLGERANYL PYROPHOSPHATE SYNTHASE"/>
    <property type="match status" value="1"/>
</dbReference>
<evidence type="ECO:0000256" key="3">
    <source>
        <dbReference type="ARBA" id="ARBA00022679"/>
    </source>
</evidence>
<evidence type="ECO:0000256" key="1">
    <source>
        <dbReference type="ARBA" id="ARBA00001946"/>
    </source>
</evidence>
<dbReference type="GO" id="GO:0046872">
    <property type="term" value="F:metal ion binding"/>
    <property type="evidence" value="ECO:0007669"/>
    <property type="project" value="UniProtKB-KW"/>
</dbReference>
<keyword evidence="3 6" id="KW-0808">Transferase</keyword>
<comment type="similarity">
    <text evidence="2 6">Belongs to the FPP/GGPP synthase family.</text>
</comment>
<dbReference type="Pfam" id="PF00348">
    <property type="entry name" value="polyprenyl_synt"/>
    <property type="match status" value="1"/>
</dbReference>
<evidence type="ECO:0000256" key="5">
    <source>
        <dbReference type="ARBA" id="ARBA00022842"/>
    </source>
</evidence>
<dbReference type="CDD" id="cd00685">
    <property type="entry name" value="Trans_IPPS_HT"/>
    <property type="match status" value="1"/>
</dbReference>
<dbReference type="SFLD" id="SFLDS00005">
    <property type="entry name" value="Isoprenoid_Synthase_Type_I"/>
    <property type="match status" value="1"/>
</dbReference>
<dbReference type="AlphaFoldDB" id="A0A1L9B0Q8"/>
<dbReference type="PANTHER" id="PTHR12001:SF69">
    <property type="entry name" value="ALL TRANS-POLYPRENYL-DIPHOSPHATE SYNTHASE PDSS1"/>
    <property type="match status" value="1"/>
</dbReference>
<evidence type="ECO:0000256" key="2">
    <source>
        <dbReference type="ARBA" id="ARBA00006706"/>
    </source>
</evidence>
<dbReference type="RefSeq" id="WP_071903408.1">
    <property type="nucleotide sequence ID" value="NZ_MPIN01000013.1"/>
</dbReference>
<dbReference type="InterPro" id="IPR008949">
    <property type="entry name" value="Isoprenoid_synthase_dom_sf"/>
</dbReference>
<dbReference type="InterPro" id="IPR000092">
    <property type="entry name" value="Polyprenyl_synt"/>
</dbReference>
<dbReference type="InterPro" id="IPR033749">
    <property type="entry name" value="Polyprenyl_synt_CS"/>
</dbReference>
<keyword evidence="5" id="KW-0460">Magnesium</keyword>
<dbReference type="STRING" id="83449.BON30_37540"/>
<keyword evidence="8" id="KW-1185">Reference proteome</keyword>
<accession>A0A1L9B0Q8</accession>
<name>A0A1L9B0Q8_9BACT</name>
<reference evidence="7 8" key="2">
    <citation type="submission" date="2016-12" db="EMBL/GenBank/DDBJ databases">
        <title>Draft Genome Sequence of Cystobacter ferrugineus Strain Cbfe23.</title>
        <authorList>
            <person name="Akbar S."/>
            <person name="Dowd S.E."/>
            <person name="Stevens D.C."/>
        </authorList>
    </citation>
    <scope>NUCLEOTIDE SEQUENCE [LARGE SCALE GENOMIC DNA]</scope>
    <source>
        <strain evidence="7 8">Cbfe23</strain>
    </source>
</reference>
<evidence type="ECO:0000313" key="7">
    <source>
        <dbReference type="EMBL" id="OJH35834.1"/>
    </source>
</evidence>
<dbReference type="Gene3D" id="1.10.600.10">
    <property type="entry name" value="Farnesyl Diphosphate Synthase"/>
    <property type="match status" value="1"/>
</dbReference>
<comment type="caution">
    <text evidence="7">The sequence shown here is derived from an EMBL/GenBank/DDBJ whole genome shotgun (WGS) entry which is preliminary data.</text>
</comment>
<sequence>MELARELADFLGSVEQRLGTMLDDGDAGPDTQGDTLMEAARHLCLGAGGKRARPLLVRLFGGVFGVPPEKLLDVAVAAEMIHSSSLLHDDVVDAGMFRRARPTVNARWGNIVAVMSGDLILSTALFRLSHLDPRLTQSALAVVMEMSRAAIAEVESRGNLELSLERLRYVAEGKTGSLFGWCGHAAATLAGQPEAAQRFDAFGRRLGVAFQIADDIRDVLGTDPGKPRYADMLSGTPSLPILLAVARDGSLRGKLKDAWAFTTINPERTRALGDAIERTDAVPLAVERMNAEIAAALEALGPYAQQGMGSELVRWARQLSEGITAQAEARSRAA</sequence>
<dbReference type="SUPFAM" id="SSF48576">
    <property type="entry name" value="Terpenoid synthases"/>
    <property type="match status" value="1"/>
</dbReference>
<evidence type="ECO:0000313" key="8">
    <source>
        <dbReference type="Proteomes" id="UP000182229"/>
    </source>
</evidence>
<gene>
    <name evidence="7" type="ORF">BON30_37540</name>
</gene>
<dbReference type="Proteomes" id="UP000182229">
    <property type="component" value="Unassembled WGS sequence"/>
</dbReference>
<comment type="cofactor">
    <cofactor evidence="1">
        <name>Mg(2+)</name>
        <dbReference type="ChEBI" id="CHEBI:18420"/>
    </cofactor>
</comment>
<evidence type="ECO:0000256" key="4">
    <source>
        <dbReference type="ARBA" id="ARBA00022723"/>
    </source>
</evidence>
<proteinExistence type="inferred from homology"/>
<reference evidence="8" key="1">
    <citation type="submission" date="2016-11" db="EMBL/GenBank/DDBJ databases">
        <authorList>
            <person name="Shukria A."/>
            <person name="Stevens D.C."/>
        </authorList>
    </citation>
    <scope>NUCLEOTIDE SEQUENCE [LARGE SCALE GENOMIC DNA]</scope>
    <source>
        <strain evidence="8">Cbfe23</strain>
    </source>
</reference>
<organism evidence="7 8">
    <name type="scientific">Cystobacter ferrugineus</name>
    <dbReference type="NCBI Taxonomy" id="83449"/>
    <lineage>
        <taxon>Bacteria</taxon>
        <taxon>Pseudomonadati</taxon>
        <taxon>Myxococcota</taxon>
        <taxon>Myxococcia</taxon>
        <taxon>Myxococcales</taxon>
        <taxon>Cystobacterineae</taxon>
        <taxon>Archangiaceae</taxon>
        <taxon>Cystobacter</taxon>
    </lineage>
</organism>
<keyword evidence="4" id="KW-0479">Metal-binding</keyword>
<dbReference type="OrthoDB" id="9805316at2"/>
<dbReference type="GO" id="GO:0004659">
    <property type="term" value="F:prenyltransferase activity"/>
    <property type="evidence" value="ECO:0007669"/>
    <property type="project" value="InterPro"/>
</dbReference>